<gene>
    <name evidence="2" type="ORF">SHALO_0431</name>
</gene>
<dbReference type="Pfam" id="PF01909">
    <property type="entry name" value="NTP_transf_2"/>
    <property type="match status" value="1"/>
</dbReference>
<dbReference type="STRING" id="1193502.SHALO_0431"/>
<proteinExistence type="predicted"/>
<keyword evidence="2" id="KW-0808">Transferase</keyword>
<dbReference type="KEGG" id="shal:SHALO_0431"/>
<feature type="domain" description="Polymerase nucleotidyl transferase" evidence="1">
    <location>
        <begin position="19"/>
        <end position="80"/>
    </location>
</feature>
<evidence type="ECO:0000259" key="1">
    <source>
        <dbReference type="Pfam" id="PF01909"/>
    </source>
</evidence>
<dbReference type="AlphaFoldDB" id="A0A1D7TGV3"/>
<dbReference type="SUPFAM" id="SSF81301">
    <property type="entry name" value="Nucleotidyltransferase"/>
    <property type="match status" value="1"/>
</dbReference>
<keyword evidence="3" id="KW-1185">Reference proteome</keyword>
<accession>A0A1D7TGV3</accession>
<dbReference type="Gene3D" id="3.30.460.10">
    <property type="entry name" value="Beta Polymerase, domain 2"/>
    <property type="match status" value="1"/>
</dbReference>
<evidence type="ECO:0000313" key="2">
    <source>
        <dbReference type="EMBL" id="AOO64227.1"/>
    </source>
</evidence>
<dbReference type="InterPro" id="IPR043519">
    <property type="entry name" value="NT_sf"/>
</dbReference>
<reference evidence="3" key="1">
    <citation type="submission" date="2016-08" db="EMBL/GenBank/DDBJ databases">
        <title>Complete genome sequence of the organohalide-respiring Epsilonproteobacterium Sulfurospirillum halorespirans.</title>
        <authorList>
            <person name="Goris T."/>
            <person name="Zimmermann J."/>
            <person name="Schenz B."/>
            <person name="Lemos M."/>
            <person name="Hackermueller J."/>
            <person name="Diekert G."/>
        </authorList>
    </citation>
    <scope>NUCLEOTIDE SEQUENCE [LARGE SCALE GENOMIC DNA]</scope>
    <source>
        <strain>DSM 13726</strain>
        <strain evidence="3">PCE-M2</strain>
    </source>
</reference>
<dbReference type="EMBL" id="CP017111">
    <property type="protein sequence ID" value="AOO64227.1"/>
    <property type="molecule type" value="Genomic_DNA"/>
</dbReference>
<dbReference type="Proteomes" id="UP000094609">
    <property type="component" value="Chromosome"/>
</dbReference>
<dbReference type="InterPro" id="IPR002934">
    <property type="entry name" value="Polymerase_NTP_transf_dom"/>
</dbReference>
<dbReference type="GO" id="GO:0016779">
    <property type="term" value="F:nucleotidyltransferase activity"/>
    <property type="evidence" value="ECO:0007669"/>
    <property type="project" value="InterPro"/>
</dbReference>
<protein>
    <submittedName>
        <fullName evidence="2">Putative nucleotidyltransferase</fullName>
    </submittedName>
</protein>
<sequence length="96" mass="11597">MNRIIYLISKHIDIFELFTEVYIFGSVVKNNKFPNDIDLLLVYRIYSEEIEGKKNMIEQFLKNLFELEIDITILSEKELEQTKFLEKLDSVYERIK</sequence>
<dbReference type="RefSeq" id="WP_158513702.1">
    <property type="nucleotide sequence ID" value="NZ_CP017111.1"/>
</dbReference>
<organism evidence="2 3">
    <name type="scientific">Sulfurospirillum halorespirans DSM 13726</name>
    <dbReference type="NCBI Taxonomy" id="1193502"/>
    <lineage>
        <taxon>Bacteria</taxon>
        <taxon>Pseudomonadati</taxon>
        <taxon>Campylobacterota</taxon>
        <taxon>Epsilonproteobacteria</taxon>
        <taxon>Campylobacterales</taxon>
        <taxon>Sulfurospirillaceae</taxon>
        <taxon>Sulfurospirillum</taxon>
    </lineage>
</organism>
<evidence type="ECO:0000313" key="3">
    <source>
        <dbReference type="Proteomes" id="UP000094609"/>
    </source>
</evidence>
<name>A0A1D7TGV3_9BACT</name>